<dbReference type="RefSeq" id="WP_134174530.1">
    <property type="nucleotide sequence ID" value="NZ_SODI01000001.1"/>
</dbReference>
<gene>
    <name evidence="1" type="ORF">E3T53_08445</name>
</gene>
<dbReference type="Proteomes" id="UP000298218">
    <property type="component" value="Unassembled WGS sequence"/>
</dbReference>
<name>A0A4Y8KQJ7_9MICO</name>
<evidence type="ECO:0000313" key="2">
    <source>
        <dbReference type="Proteomes" id="UP000298218"/>
    </source>
</evidence>
<dbReference type="EMBL" id="SOHQ01000027">
    <property type="protein sequence ID" value="TFD78816.1"/>
    <property type="molecule type" value="Genomic_DNA"/>
</dbReference>
<organism evidence="1 2">
    <name type="scientific">Cryobacterium psychrophilum</name>
    <dbReference type="NCBI Taxonomy" id="41988"/>
    <lineage>
        <taxon>Bacteria</taxon>
        <taxon>Bacillati</taxon>
        <taxon>Actinomycetota</taxon>
        <taxon>Actinomycetes</taxon>
        <taxon>Micrococcales</taxon>
        <taxon>Microbacteriaceae</taxon>
        <taxon>Cryobacterium</taxon>
    </lineage>
</organism>
<protein>
    <submittedName>
        <fullName evidence="1">Uncharacterized protein</fullName>
    </submittedName>
</protein>
<evidence type="ECO:0000313" key="1">
    <source>
        <dbReference type="EMBL" id="TFD78816.1"/>
    </source>
</evidence>
<comment type="caution">
    <text evidence="1">The sequence shown here is derived from an EMBL/GenBank/DDBJ whole genome shotgun (WGS) entry which is preliminary data.</text>
</comment>
<dbReference type="OrthoDB" id="5123488at2"/>
<accession>A0A4Y8KQJ7</accession>
<sequence length="162" mass="17315">MTTDDFLAPGTRASLTAVNSQLDRSDSAPLTRLRLVRTLLHELEADPVMLTSVREALDGGAAWEQIAEAAGLKAAAARWRWSGTDAEIAARLLAGRKRSVRPSSVPTDLPGLSVAEAAAQLGVSAQAVYLQISRGKLASQTVQLEDGRTYKRVILNEAEPHS</sequence>
<reference evidence="1 2" key="1">
    <citation type="submission" date="2019-03" db="EMBL/GenBank/DDBJ databases">
        <title>Genomics of glacier-inhabiting Cryobacterium strains.</title>
        <authorList>
            <person name="Liu Q."/>
            <person name="Xin Y.-H."/>
        </authorList>
    </citation>
    <scope>NUCLEOTIDE SEQUENCE [LARGE SCALE GENOMIC DNA]</scope>
    <source>
        <strain evidence="1 2">CGMCC 1.4292</strain>
    </source>
</reference>
<dbReference type="AlphaFoldDB" id="A0A4Y8KQJ7"/>
<keyword evidence="2" id="KW-1185">Reference proteome</keyword>
<proteinExistence type="predicted"/>